<evidence type="ECO:0000313" key="3">
    <source>
        <dbReference type="Proteomes" id="UP000216825"/>
    </source>
</evidence>
<reference evidence="3" key="1">
    <citation type="submission" date="2017-08" db="EMBL/GenBank/DDBJ databases">
        <title>Draft Genome Sequence of Kocuria varians 80.</title>
        <authorList>
            <person name="Minaev M."/>
            <person name="Kurbakov K.A."/>
            <person name="Solodovnikova G.I."/>
            <person name="Kuznetsova O.A."/>
            <person name="Lisitsyn A.B."/>
        </authorList>
    </citation>
    <scope>NUCLEOTIDE SEQUENCE [LARGE SCALE GENOMIC DNA]</scope>
    <source>
        <strain evidence="3">80</strain>
    </source>
</reference>
<dbReference type="Proteomes" id="UP000216825">
    <property type="component" value="Chromosome"/>
</dbReference>
<reference evidence="2 3" key="2">
    <citation type="submission" date="2020-07" db="EMBL/GenBank/DDBJ databases">
        <title>Genome of starter culture bacteria Kocuria salsicia reveals its technological properties and safety for usage in meat industry.</title>
        <authorList>
            <person name="Michael M."/>
            <person name="Konstantin K."/>
            <person name="Evgenii K."/>
            <person name="Galina S."/>
            <person name="Oksana K."/>
            <person name="Andrei L."/>
        </authorList>
    </citation>
    <scope>NUCLEOTIDE SEQUENCE [LARGE SCALE GENOMIC DNA]</scope>
    <source>
        <strain evidence="2 3">80</strain>
    </source>
</reference>
<dbReference type="AlphaFoldDB" id="A0A7D7Q347"/>
<sequence length="113" mass="11416">MGSDGDSSRTGTTPGAMSGRTADAAPDAASGVVPAPAPGRTSGAGPDAVPGRRRGSHRRATGGTVPDAERALGGSQWSGSPDDLGADAPDPREVQGEAGHEEWLRRQRPPHWG</sequence>
<name>A0A7D7Q347_KOCVA</name>
<protein>
    <submittedName>
        <fullName evidence="2">Uncharacterized protein</fullName>
    </submittedName>
</protein>
<proteinExistence type="predicted"/>
<feature type="compositionally biased region" description="Basic residues" evidence="1">
    <location>
        <begin position="51"/>
        <end position="60"/>
    </location>
</feature>
<accession>A0A7D7Q347</accession>
<dbReference type="EMBL" id="CP059343">
    <property type="protein sequence ID" value="QMS55322.1"/>
    <property type="molecule type" value="Genomic_DNA"/>
</dbReference>
<dbReference type="RefSeq" id="WP_232300228.1">
    <property type="nucleotide sequence ID" value="NZ_CP059343.1"/>
</dbReference>
<keyword evidence="3" id="KW-1185">Reference proteome</keyword>
<feature type="compositionally biased region" description="Basic and acidic residues" evidence="1">
    <location>
        <begin position="89"/>
        <end position="105"/>
    </location>
</feature>
<organism evidence="2 3">
    <name type="scientific">Kocuria varians</name>
    <name type="common">Micrococcus varians</name>
    <dbReference type="NCBI Taxonomy" id="1272"/>
    <lineage>
        <taxon>Bacteria</taxon>
        <taxon>Bacillati</taxon>
        <taxon>Actinomycetota</taxon>
        <taxon>Actinomycetes</taxon>
        <taxon>Micrococcales</taxon>
        <taxon>Micrococcaceae</taxon>
        <taxon>Kocuria</taxon>
    </lineage>
</organism>
<evidence type="ECO:0000256" key="1">
    <source>
        <dbReference type="SAM" id="MobiDB-lite"/>
    </source>
</evidence>
<feature type="compositionally biased region" description="Low complexity" evidence="1">
    <location>
        <begin position="22"/>
        <end position="34"/>
    </location>
</feature>
<gene>
    <name evidence="2" type="ORF">CIB50_0000002</name>
</gene>
<dbReference type="KEGG" id="kvr:CIB50_0000002"/>
<evidence type="ECO:0000313" key="2">
    <source>
        <dbReference type="EMBL" id="QMS55322.1"/>
    </source>
</evidence>
<feature type="region of interest" description="Disordered" evidence="1">
    <location>
        <begin position="1"/>
        <end position="113"/>
    </location>
</feature>